<dbReference type="Proteomes" id="UP000469871">
    <property type="component" value="Unassembled WGS sequence"/>
</dbReference>
<feature type="binding site" evidence="7">
    <location>
        <position position="300"/>
    </location>
    <ligand>
        <name>D-alanine</name>
        <dbReference type="ChEBI" id="CHEBI:57416"/>
    </ligand>
</feature>
<evidence type="ECO:0000256" key="5">
    <source>
        <dbReference type="ARBA" id="ARBA00054605"/>
    </source>
</evidence>
<comment type="subcellular location">
    <subcellularLocation>
        <location evidence="7">Cytoplasm</location>
    </subcellularLocation>
</comment>
<keyword evidence="3 7" id="KW-0547">Nucleotide-binding</keyword>
<gene>
    <name evidence="7 10" type="primary">dltA</name>
    <name evidence="11" type="ORF">DKP91_06750</name>
    <name evidence="12" type="ORF">DTPHA_600410</name>
    <name evidence="10" type="ORF">GBM73_06225</name>
</gene>
<dbReference type="InterPro" id="IPR020845">
    <property type="entry name" value="AMP-binding_CS"/>
</dbReference>
<comment type="function">
    <text evidence="5 7">Catalyzes the first step in the D-alanylation of lipoteichoic acid (LTA), the activation of D-alanine and its transfer onto the D-alanyl carrier protein (Dcp) DltC. In an ATP-dependent two-step reaction, forms a high energy D-alanyl-AMP intermediate, followed by transfer of the D-alanyl residue as a thiol ester to the phosphopantheinyl prosthetic group of the Dcp. D-alanylation of LTA plays an important role in modulating the properties of the cell wall in Gram-positive bacteria, influencing the net charge of the cell wall.</text>
</comment>
<accession>A0A133CSR4</accession>
<dbReference type="Pfam" id="PF00501">
    <property type="entry name" value="AMP-binding"/>
    <property type="match status" value="1"/>
</dbReference>
<evidence type="ECO:0000313" key="11">
    <source>
        <dbReference type="EMBL" id="PZM55945.1"/>
    </source>
</evidence>
<keyword evidence="1 7" id="KW-0963">Cytoplasm</keyword>
<sequence>MEIKTIIEAIDDWGINEPDRVAYQADETHTFGELKQASDALAYYLEKKVEGDGPIVVFGNLEFEMIVSFLGVVKSGHAYLPIEEHTPKERILSIFRVAKPSMVISIGDWIEDIPSVPVITKKEFQEIKKIPVGFYPRNSVKGTENFYIIFTSGTTGEPKGVQISHDNLVSFVQWTMEDFGIKPGMHFLAQAPFSFDLSVFSIYPALVSGGMLKPLNKAVVQDFRQLFATLPALKLNVWVSTPSFMDICLMEPTFNGENVPELDMFLFCGEELTKKTAESLLDRFPNARIYNTYGPTEATVAISSIQIDQHVLDSYDRLPIGYVKKDTKVSIVQEGKPVSKGETGEIIIAGPSVSKGYLNNPEKTAAAFFCQNDLASYHTGDAGRLDEYGLLFYEGRMDQQVKLHGYRIELGDIEHYLLQDNRIKQAVVVPKYQGTKVQQLVAFVVLENKTKQPDFQLTKSIKEQLLEVVMDYMIPQKFHYVDLLPQTVNGKIDRKKLTAEVNPE</sequence>
<dbReference type="AlphaFoldDB" id="A0A133CSR4"/>
<dbReference type="GO" id="GO:0005737">
    <property type="term" value="C:cytoplasm"/>
    <property type="evidence" value="ECO:0007669"/>
    <property type="project" value="UniProtKB-SubCell"/>
</dbReference>
<dbReference type="Gene3D" id="3.40.50.12780">
    <property type="entry name" value="N-terminal domain of ligase-like"/>
    <property type="match status" value="1"/>
</dbReference>
<dbReference type="EMBL" id="QHGU01000025">
    <property type="protein sequence ID" value="PZM55945.1"/>
    <property type="molecule type" value="Genomic_DNA"/>
</dbReference>
<reference evidence="12 13" key="1">
    <citation type="submission" date="2016-04" db="EMBL/GenBank/DDBJ databases">
        <authorList>
            <person name="Millard A."/>
        </authorList>
    </citation>
    <scope>NUCLEOTIDE SEQUENCE [LARGE SCALE GENOMIC DNA]</scope>
    <source>
        <strain evidence="12">Isolate 22</strain>
    </source>
</reference>
<protein>
    <recommendedName>
        <fullName evidence="7">D-alanine--D-alanyl carrier protein ligase</fullName>
        <shortName evidence="7">DCL</shortName>
        <ecNumber evidence="7">6.2.1.54</ecNumber>
    </recommendedName>
    <alternativeName>
        <fullName evidence="7">D-alanine--poly(phosphoribitol) ligase subunit 1</fullName>
    </alternativeName>
    <alternativeName>
        <fullName evidence="7">D-alanine-activating enzyme</fullName>
        <shortName evidence="7">DAE</shortName>
    </alternativeName>
</protein>
<dbReference type="GO" id="GO:0047473">
    <property type="term" value="F:D-alanine [D-alanyl carrier protein] ligase activity"/>
    <property type="evidence" value="ECO:0007669"/>
    <property type="project" value="UniProtKB-UniRule"/>
</dbReference>
<dbReference type="NCBIfam" id="NF003417">
    <property type="entry name" value="PRK04813.1"/>
    <property type="match status" value="1"/>
</dbReference>
<dbReference type="InterPro" id="IPR045851">
    <property type="entry name" value="AMP-bd_C_sf"/>
</dbReference>
<evidence type="ECO:0000256" key="3">
    <source>
        <dbReference type="ARBA" id="ARBA00022741"/>
    </source>
</evidence>
<proteinExistence type="inferred from homology"/>
<dbReference type="Proteomes" id="UP000183509">
    <property type="component" value="Unassembled WGS sequence"/>
</dbReference>
<dbReference type="GO" id="GO:0070395">
    <property type="term" value="P:lipoteichoic acid biosynthetic process"/>
    <property type="evidence" value="ECO:0007669"/>
    <property type="project" value="UniProtKB-UniRule"/>
</dbReference>
<keyword evidence="4 7" id="KW-0067">ATP-binding</keyword>
<dbReference type="EMBL" id="WEFP01000001">
    <property type="protein sequence ID" value="KAB7576933.1"/>
    <property type="molecule type" value="Genomic_DNA"/>
</dbReference>
<dbReference type="STRING" id="1352.AL014_08605"/>
<dbReference type="HAMAP" id="MF_00593">
    <property type="entry name" value="DltA"/>
    <property type="match status" value="1"/>
</dbReference>
<reference evidence="10 15" key="3">
    <citation type="submission" date="2019-10" db="EMBL/GenBank/DDBJ databases">
        <title>Evolutionary dynamics of vancomycin-resistant Enterococcus faecium during gastrointestinal tract colonization and bloodstream infection in immunocompromised pediatric patients.</title>
        <authorList>
            <person name="Chilambi G.S."/>
            <person name="Nordstrom H.R."/>
            <person name="Evans D.R."/>
            <person name="Ferrolino J."/>
            <person name="Hayden R.T."/>
            <person name="Maron G.M."/>
            <person name="Vo A.N."/>
            <person name="Gilmore M.S."/>
            <person name="Wolf J."/>
            <person name="Rosch J.W."/>
            <person name="Van Tyne D."/>
        </authorList>
    </citation>
    <scope>NUCLEOTIDE SEQUENCE [LARGE SCALE GENOMIC DNA]</scope>
    <source>
        <strain evidence="10 15">VRECG27</strain>
    </source>
</reference>
<dbReference type="InterPro" id="IPR044507">
    <property type="entry name" value="DltA-like"/>
</dbReference>
<organism evidence="12 13">
    <name type="scientific">Enterococcus faecium</name>
    <name type="common">Streptococcus faecium</name>
    <dbReference type="NCBI Taxonomy" id="1352"/>
    <lineage>
        <taxon>Bacteria</taxon>
        <taxon>Bacillati</taxon>
        <taxon>Bacillota</taxon>
        <taxon>Bacilli</taxon>
        <taxon>Lactobacillales</taxon>
        <taxon>Enterococcaceae</taxon>
        <taxon>Enterococcus</taxon>
    </lineage>
</organism>
<evidence type="ECO:0000313" key="13">
    <source>
        <dbReference type="Proteomes" id="UP000183509"/>
    </source>
</evidence>
<dbReference type="NCBIfam" id="TIGR01734">
    <property type="entry name" value="D-ala-DACP-lig"/>
    <property type="match status" value="1"/>
</dbReference>
<evidence type="ECO:0000256" key="4">
    <source>
        <dbReference type="ARBA" id="ARBA00022840"/>
    </source>
</evidence>
<dbReference type="UniPathway" id="UPA00556"/>
<dbReference type="OMA" id="VMDLYPC"/>
<comment type="pathway">
    <text evidence="7">Cell wall biogenesis; lipoteichoic acid biosynthesis.</text>
</comment>
<dbReference type="PROSITE" id="PS00455">
    <property type="entry name" value="AMP_BINDING"/>
    <property type="match status" value="1"/>
</dbReference>
<feature type="domain" description="AMP-binding enzyme C-terminal" evidence="9">
    <location>
        <begin position="413"/>
        <end position="491"/>
    </location>
</feature>
<evidence type="ECO:0000313" key="12">
    <source>
        <dbReference type="EMBL" id="SAY74399.1"/>
    </source>
</evidence>
<name>A0A133CSR4_ENTFC</name>
<evidence type="ECO:0000259" key="9">
    <source>
        <dbReference type="Pfam" id="PF13193"/>
    </source>
</evidence>
<dbReference type="InterPro" id="IPR010071">
    <property type="entry name" value="AA_adenyl_dom"/>
</dbReference>
<dbReference type="PANTHER" id="PTHR45398:SF1">
    <property type="entry name" value="ENZYME, PUTATIVE (JCVI)-RELATED"/>
    <property type="match status" value="1"/>
</dbReference>
<feature type="binding site" evidence="7">
    <location>
        <begin position="393"/>
        <end position="396"/>
    </location>
    <ligand>
        <name>ATP</name>
        <dbReference type="ChEBI" id="CHEBI:30616"/>
    </ligand>
</feature>
<dbReference type="EMBL" id="FKLM01000004">
    <property type="protein sequence ID" value="SAY74399.1"/>
    <property type="molecule type" value="Genomic_DNA"/>
</dbReference>
<dbReference type="InterPro" id="IPR042099">
    <property type="entry name" value="ANL_N_sf"/>
</dbReference>
<feature type="domain" description="AMP-dependent synthetase/ligase" evidence="8">
    <location>
        <begin position="16"/>
        <end position="358"/>
    </location>
</feature>
<evidence type="ECO:0000256" key="2">
    <source>
        <dbReference type="ARBA" id="ARBA00022598"/>
    </source>
</evidence>
<feature type="binding site" evidence="7">
    <location>
        <position position="196"/>
    </location>
    <ligand>
        <name>D-alanine</name>
        <dbReference type="ChEBI" id="CHEBI:57416"/>
    </ligand>
</feature>
<evidence type="ECO:0000259" key="8">
    <source>
        <dbReference type="Pfam" id="PF00501"/>
    </source>
</evidence>
<dbReference type="InterPro" id="IPR010072">
    <property type="entry name" value="DltA"/>
</dbReference>
<evidence type="ECO:0000256" key="6">
    <source>
        <dbReference type="ARBA" id="ARBA00061336"/>
    </source>
</evidence>
<feature type="binding site" evidence="7">
    <location>
        <position position="381"/>
    </location>
    <ligand>
        <name>ATP</name>
        <dbReference type="ChEBI" id="CHEBI:30616"/>
    </ligand>
</feature>
<feature type="binding site" evidence="7">
    <location>
        <position position="491"/>
    </location>
    <ligand>
        <name>ATP</name>
        <dbReference type="ChEBI" id="CHEBI:30616"/>
    </ligand>
</feature>
<feature type="binding site" evidence="7">
    <location>
        <begin position="151"/>
        <end position="152"/>
    </location>
    <ligand>
        <name>ATP</name>
        <dbReference type="ChEBI" id="CHEBI:30616"/>
    </ligand>
</feature>
<dbReference type="RefSeq" id="WP_002288089.1">
    <property type="nucleotide sequence ID" value="NZ_AP022341.1"/>
</dbReference>
<dbReference type="CDD" id="cd05945">
    <property type="entry name" value="DltA"/>
    <property type="match status" value="1"/>
</dbReference>
<feature type="binding site" evidence="7">
    <location>
        <begin position="291"/>
        <end position="296"/>
    </location>
    <ligand>
        <name>ATP</name>
        <dbReference type="ChEBI" id="CHEBI:30616"/>
    </ligand>
</feature>
<dbReference type="PANTHER" id="PTHR45398">
    <property type="match status" value="1"/>
</dbReference>
<reference evidence="11 14" key="2">
    <citation type="submission" date="2018-05" db="EMBL/GenBank/DDBJ databases">
        <title>Vancomycin-resistant Enterococcus faecium strain from Chelyabinsk, Russia.</title>
        <authorList>
            <person name="Gostev V."/>
            <person name="Goncharov A."/>
            <person name="Kolodzhieva V."/>
            <person name="Suvorov A."/>
            <person name="Sidorenko S."/>
            <person name="Zueva L."/>
        </authorList>
    </citation>
    <scope>NUCLEOTIDE SEQUENCE [LARGE SCALE GENOMIC DNA]</scope>
    <source>
        <strain evidence="11 14">20</strain>
    </source>
</reference>
<dbReference type="GO" id="GO:0005524">
    <property type="term" value="F:ATP binding"/>
    <property type="evidence" value="ECO:0007669"/>
    <property type="project" value="UniProtKB-KW"/>
</dbReference>
<dbReference type="Gene3D" id="3.30.300.30">
    <property type="match status" value="1"/>
</dbReference>
<evidence type="ECO:0000313" key="10">
    <source>
        <dbReference type="EMBL" id="KAB7576933.1"/>
    </source>
</evidence>
<dbReference type="GeneID" id="66453660"/>
<feature type="binding site" evidence="7">
    <location>
        <position position="491"/>
    </location>
    <ligand>
        <name>D-alanine</name>
        <dbReference type="ChEBI" id="CHEBI:57416"/>
    </ligand>
</feature>
<evidence type="ECO:0000256" key="1">
    <source>
        <dbReference type="ARBA" id="ARBA00022490"/>
    </source>
</evidence>
<dbReference type="Proteomes" id="UP000249070">
    <property type="component" value="Unassembled WGS sequence"/>
</dbReference>
<keyword evidence="2 7" id="KW-0436">Ligase</keyword>
<evidence type="ECO:0000313" key="15">
    <source>
        <dbReference type="Proteomes" id="UP000469871"/>
    </source>
</evidence>
<dbReference type="Pfam" id="PF13193">
    <property type="entry name" value="AMP-binding_C"/>
    <property type="match status" value="1"/>
</dbReference>
<comment type="similarity">
    <text evidence="6 7">Belongs to the ATP-dependent AMP-binding enzyme family. DltA subfamily.</text>
</comment>
<dbReference type="InterPro" id="IPR025110">
    <property type="entry name" value="AMP-bd_C"/>
</dbReference>
<comment type="catalytic activity">
    <reaction evidence="7">
        <text>holo-[D-alanyl-carrier protein] + D-alanine + ATP = D-alanyl-[D-alanyl-carrier protein] + AMP + diphosphate</text>
        <dbReference type="Rhea" id="RHEA:55132"/>
        <dbReference type="Rhea" id="RHEA-COMP:14102"/>
        <dbReference type="Rhea" id="RHEA-COMP:14103"/>
        <dbReference type="ChEBI" id="CHEBI:30616"/>
        <dbReference type="ChEBI" id="CHEBI:33019"/>
        <dbReference type="ChEBI" id="CHEBI:57416"/>
        <dbReference type="ChEBI" id="CHEBI:64479"/>
        <dbReference type="ChEBI" id="CHEBI:138620"/>
        <dbReference type="ChEBI" id="CHEBI:456215"/>
        <dbReference type="EC" id="6.2.1.54"/>
    </reaction>
</comment>
<dbReference type="EC" id="6.2.1.54" evidence="7"/>
<evidence type="ECO:0000313" key="14">
    <source>
        <dbReference type="Proteomes" id="UP000249070"/>
    </source>
</evidence>
<dbReference type="NCBIfam" id="TIGR01733">
    <property type="entry name" value="AA-adenyl-dom"/>
    <property type="match status" value="1"/>
</dbReference>
<dbReference type="FunFam" id="3.30.300.30:FF:000012">
    <property type="entry name" value="D-alanine--D-alanyl carrier protein ligase"/>
    <property type="match status" value="1"/>
</dbReference>
<dbReference type="SUPFAM" id="SSF56801">
    <property type="entry name" value="Acetyl-CoA synthetase-like"/>
    <property type="match status" value="1"/>
</dbReference>
<comment type="caution">
    <text evidence="12">The sequence shown here is derived from an EMBL/GenBank/DDBJ whole genome shotgun (WGS) entry which is preliminary data.</text>
</comment>
<evidence type="ECO:0000256" key="7">
    <source>
        <dbReference type="HAMAP-Rule" id="MF_00593"/>
    </source>
</evidence>
<dbReference type="InterPro" id="IPR000873">
    <property type="entry name" value="AMP-dep_synth/lig_dom"/>
</dbReference>